<dbReference type="Proteomes" id="UP000092207">
    <property type="component" value="Unassembled WGS sequence"/>
</dbReference>
<dbReference type="RefSeq" id="WP_067307818.1">
    <property type="nucleotide sequence ID" value="NZ_LZJY01000289.1"/>
</dbReference>
<feature type="domain" description="NIF system FeS cluster assembly NifU C-terminal" evidence="2">
    <location>
        <begin position="114"/>
        <end position="166"/>
    </location>
</feature>
<evidence type="ECO:0000313" key="4">
    <source>
        <dbReference type="Proteomes" id="UP000092207"/>
    </source>
</evidence>
<dbReference type="GO" id="GO:0005506">
    <property type="term" value="F:iron ion binding"/>
    <property type="evidence" value="ECO:0007669"/>
    <property type="project" value="InterPro"/>
</dbReference>
<gene>
    <name evidence="3" type="ORF">A5679_21305</name>
</gene>
<evidence type="ECO:0000259" key="2">
    <source>
        <dbReference type="Pfam" id="PF01106"/>
    </source>
</evidence>
<dbReference type="InterPro" id="IPR001075">
    <property type="entry name" value="NIF_FeS_clus_asmbl_NifU_C"/>
</dbReference>
<comment type="function">
    <text evidence="1">May be involved in the formation or repair of [Fe-S] clusters present in iron-sulfur proteins.</text>
</comment>
<dbReference type="AlphaFoldDB" id="A0A1A2V6B2"/>
<accession>A0A1A2V6B2</accession>
<reference evidence="3 4" key="1">
    <citation type="submission" date="2016-06" db="EMBL/GenBank/DDBJ databases">
        <authorList>
            <person name="Kjaerup R.B."/>
            <person name="Dalgaard T.S."/>
            <person name="Juul-Madsen H.R."/>
        </authorList>
    </citation>
    <scope>NUCLEOTIDE SEQUENCE [LARGE SCALE GENOMIC DNA]</scope>
    <source>
        <strain evidence="3 4">E2838</strain>
    </source>
</reference>
<dbReference type="SUPFAM" id="SSF117916">
    <property type="entry name" value="Fe-S cluster assembly (FSCA) domain-like"/>
    <property type="match status" value="1"/>
</dbReference>
<dbReference type="GO" id="GO:0016226">
    <property type="term" value="P:iron-sulfur cluster assembly"/>
    <property type="evidence" value="ECO:0007669"/>
    <property type="project" value="InterPro"/>
</dbReference>
<sequence>MIPLHATATADPRQLRWVVPPDRLPARGAVRGAPGRLGALLDSGVITELVVGAGDILITIGAGGSWRELGDDVREALGEALLDPRGWTVDESSGPDLESVAAELLAGPVGALAASHGGSIELVSVAGHTVTVRMVGACDGCPAASSTLRDVFERELRNRVGQQVVVTCENGSAAISFGKKLLSLIVR</sequence>
<comment type="caution">
    <text evidence="3">The sequence shown here is derived from an EMBL/GenBank/DDBJ whole genome shotgun (WGS) entry which is preliminary data.</text>
</comment>
<dbReference type="Gene3D" id="3.30.300.130">
    <property type="entry name" value="Fe-S cluster assembly (FSCA)"/>
    <property type="match status" value="1"/>
</dbReference>
<dbReference type="InterPro" id="IPR034904">
    <property type="entry name" value="FSCA_dom_sf"/>
</dbReference>
<evidence type="ECO:0000313" key="3">
    <source>
        <dbReference type="EMBL" id="OBH96102.1"/>
    </source>
</evidence>
<name>A0A1A2V6B2_MYCSC</name>
<organism evidence="3 4">
    <name type="scientific">Mycobacterium scrofulaceum</name>
    <dbReference type="NCBI Taxonomy" id="1783"/>
    <lineage>
        <taxon>Bacteria</taxon>
        <taxon>Bacillati</taxon>
        <taxon>Actinomycetota</taxon>
        <taxon>Actinomycetes</taxon>
        <taxon>Mycobacteriales</taxon>
        <taxon>Mycobacteriaceae</taxon>
        <taxon>Mycobacterium</taxon>
    </lineage>
</organism>
<protein>
    <recommendedName>
        <fullName evidence="2">NIF system FeS cluster assembly NifU C-terminal domain-containing protein</fullName>
    </recommendedName>
</protein>
<proteinExistence type="predicted"/>
<evidence type="ECO:0000256" key="1">
    <source>
        <dbReference type="ARBA" id="ARBA00049958"/>
    </source>
</evidence>
<dbReference type="EMBL" id="LZJY01000289">
    <property type="protein sequence ID" value="OBH96102.1"/>
    <property type="molecule type" value="Genomic_DNA"/>
</dbReference>
<dbReference type="Pfam" id="PF01106">
    <property type="entry name" value="NifU"/>
    <property type="match status" value="1"/>
</dbReference>
<dbReference type="GO" id="GO:0051536">
    <property type="term" value="F:iron-sulfur cluster binding"/>
    <property type="evidence" value="ECO:0007669"/>
    <property type="project" value="InterPro"/>
</dbReference>